<feature type="transmembrane region" description="Helical" evidence="8">
    <location>
        <begin position="179"/>
        <end position="200"/>
    </location>
</feature>
<feature type="transmembrane region" description="Helical" evidence="8">
    <location>
        <begin position="212"/>
        <end position="233"/>
    </location>
</feature>
<evidence type="ECO:0000256" key="8">
    <source>
        <dbReference type="SAM" id="Phobius"/>
    </source>
</evidence>
<comment type="subcellular location">
    <subcellularLocation>
        <location evidence="1">Cell membrane</location>
        <topology evidence="1">Multi-pass membrane protein</topology>
    </subcellularLocation>
</comment>
<evidence type="ECO:0000256" key="1">
    <source>
        <dbReference type="ARBA" id="ARBA00004651"/>
    </source>
</evidence>
<evidence type="ECO:0000313" key="10">
    <source>
        <dbReference type="EMBL" id="SER72363.1"/>
    </source>
</evidence>
<feature type="transmembrane region" description="Helical" evidence="8">
    <location>
        <begin position="104"/>
        <end position="121"/>
    </location>
</feature>
<evidence type="ECO:0000256" key="7">
    <source>
        <dbReference type="ARBA" id="ARBA00023136"/>
    </source>
</evidence>
<feature type="transmembrane region" description="Helical" evidence="8">
    <location>
        <begin position="72"/>
        <end position="92"/>
    </location>
</feature>
<dbReference type="GO" id="GO:0005886">
    <property type="term" value="C:plasma membrane"/>
    <property type="evidence" value="ECO:0007669"/>
    <property type="project" value="UniProtKB-SubCell"/>
</dbReference>
<accession>A0A1H9RJZ1</accession>
<dbReference type="PANTHER" id="PTHR22911:SF137">
    <property type="entry name" value="SOLUTE CARRIER FAMILY 35 MEMBER G2-RELATED"/>
    <property type="match status" value="1"/>
</dbReference>
<protein>
    <submittedName>
        <fullName evidence="10">Chloramphenicol-sensitive protein RarD</fullName>
    </submittedName>
</protein>
<feature type="transmembrane region" description="Helical" evidence="8">
    <location>
        <begin position="268"/>
        <end position="289"/>
    </location>
</feature>
<dbReference type="InterPro" id="IPR004626">
    <property type="entry name" value="RarD"/>
</dbReference>
<evidence type="ECO:0000256" key="2">
    <source>
        <dbReference type="ARBA" id="ARBA00007362"/>
    </source>
</evidence>
<dbReference type="AlphaFoldDB" id="A0A1H9RJZ1"/>
<reference evidence="10 11" key="1">
    <citation type="submission" date="2016-10" db="EMBL/GenBank/DDBJ databases">
        <authorList>
            <person name="de Groot N.N."/>
        </authorList>
    </citation>
    <scope>NUCLEOTIDE SEQUENCE [LARGE SCALE GENOMIC DNA]</scope>
    <source>
        <strain evidence="10 11">DSM 16859</strain>
    </source>
</reference>
<dbReference type="Proteomes" id="UP000198815">
    <property type="component" value="Unassembled WGS sequence"/>
</dbReference>
<organism evidence="10 11">
    <name type="scientific">Propionibacterium cyclohexanicum</name>
    <dbReference type="NCBI Taxonomy" id="64702"/>
    <lineage>
        <taxon>Bacteria</taxon>
        <taxon>Bacillati</taxon>
        <taxon>Actinomycetota</taxon>
        <taxon>Actinomycetes</taxon>
        <taxon>Propionibacteriales</taxon>
        <taxon>Propionibacteriaceae</taxon>
        <taxon>Propionibacterium</taxon>
    </lineage>
</organism>
<dbReference type="Pfam" id="PF00892">
    <property type="entry name" value="EamA"/>
    <property type="match status" value="2"/>
</dbReference>
<evidence type="ECO:0000256" key="6">
    <source>
        <dbReference type="ARBA" id="ARBA00022989"/>
    </source>
</evidence>
<feature type="transmembrane region" description="Helical" evidence="8">
    <location>
        <begin position="9"/>
        <end position="27"/>
    </location>
</feature>
<keyword evidence="3" id="KW-0813">Transport</keyword>
<name>A0A1H9RJZ1_9ACTN</name>
<dbReference type="RefSeq" id="WP_091968631.1">
    <property type="nucleotide sequence ID" value="NZ_FOGZ01000007.1"/>
</dbReference>
<feature type="domain" description="EamA" evidence="9">
    <location>
        <begin position="9"/>
        <end position="144"/>
    </location>
</feature>
<dbReference type="InterPro" id="IPR037185">
    <property type="entry name" value="EmrE-like"/>
</dbReference>
<proteinExistence type="inferred from homology"/>
<feature type="domain" description="EamA" evidence="9">
    <location>
        <begin position="153"/>
        <end position="284"/>
    </location>
</feature>
<evidence type="ECO:0000256" key="5">
    <source>
        <dbReference type="ARBA" id="ARBA00022692"/>
    </source>
</evidence>
<sequence>MNEVEQRNGAVYGFAAYLIWGGFPLFFQLVRRSGAFEIIAYRIVFSLAFCLLLVALTRGWRRIREILSNPRGLGLLALGGLLVMINWTVYVWGVNNGHTIDAALGYFINPLMSAVLGVSVLGERLRRAQVVAFGIGALAVVVLVVGYGKVPWVALGVSTSFALYSLVKNRVGRRVDALSGLVIETASVFPLAIAYLWWLGAAGGSTMGFAGGYGWLLVLSGPLTALPLLLFAAAASRVSLTMIGILQYICPMMQFCIGWLVFGERMPIKRWIGFALIWVAIAVFAADSARRSTIGSVRRPRIAGRRSQVSQARP</sequence>
<dbReference type="PANTHER" id="PTHR22911">
    <property type="entry name" value="ACYL-MALONYL CONDENSING ENZYME-RELATED"/>
    <property type="match status" value="1"/>
</dbReference>
<keyword evidence="7 8" id="KW-0472">Membrane</keyword>
<keyword evidence="5 8" id="KW-0812">Transmembrane</keyword>
<evidence type="ECO:0000256" key="4">
    <source>
        <dbReference type="ARBA" id="ARBA00022475"/>
    </source>
</evidence>
<dbReference type="InterPro" id="IPR000620">
    <property type="entry name" value="EamA_dom"/>
</dbReference>
<keyword evidence="11" id="KW-1185">Reference proteome</keyword>
<keyword evidence="6 8" id="KW-1133">Transmembrane helix</keyword>
<evidence type="ECO:0000256" key="3">
    <source>
        <dbReference type="ARBA" id="ARBA00022448"/>
    </source>
</evidence>
<comment type="similarity">
    <text evidence="2">Belongs to the EamA transporter family.</text>
</comment>
<dbReference type="STRING" id="64702.SAMN05443377_10791"/>
<dbReference type="NCBIfam" id="TIGR00688">
    <property type="entry name" value="rarD"/>
    <property type="match status" value="1"/>
</dbReference>
<dbReference type="EMBL" id="FOGZ01000007">
    <property type="protein sequence ID" value="SER72363.1"/>
    <property type="molecule type" value="Genomic_DNA"/>
</dbReference>
<evidence type="ECO:0000259" key="9">
    <source>
        <dbReference type="Pfam" id="PF00892"/>
    </source>
</evidence>
<feature type="transmembrane region" description="Helical" evidence="8">
    <location>
        <begin position="128"/>
        <end position="145"/>
    </location>
</feature>
<evidence type="ECO:0000313" key="11">
    <source>
        <dbReference type="Proteomes" id="UP000198815"/>
    </source>
</evidence>
<feature type="transmembrane region" description="Helical" evidence="8">
    <location>
        <begin position="245"/>
        <end position="262"/>
    </location>
</feature>
<keyword evidence="4" id="KW-1003">Cell membrane</keyword>
<feature type="transmembrane region" description="Helical" evidence="8">
    <location>
        <begin position="151"/>
        <end position="167"/>
    </location>
</feature>
<feature type="transmembrane region" description="Helical" evidence="8">
    <location>
        <begin position="39"/>
        <end position="60"/>
    </location>
</feature>
<gene>
    <name evidence="10" type="ORF">SAMN05443377_10791</name>
</gene>
<dbReference type="SUPFAM" id="SSF103481">
    <property type="entry name" value="Multidrug resistance efflux transporter EmrE"/>
    <property type="match status" value="2"/>
</dbReference>
<dbReference type="OrthoDB" id="369870at2"/>